<proteinExistence type="predicted"/>
<name>A0ACD3TP50_9MYCO</name>
<protein>
    <submittedName>
        <fullName evidence="1">Uncharacterized protein</fullName>
    </submittedName>
</protein>
<dbReference type="EMBL" id="VDER01000022">
    <property type="protein sequence ID" value="TPD50616.1"/>
    <property type="molecule type" value="Genomic_DNA"/>
</dbReference>
<organism evidence="1 2">
    <name type="scientific">Mycobacterium orygis</name>
    <dbReference type="NCBI Taxonomy" id="1305738"/>
    <lineage>
        <taxon>Bacteria</taxon>
        <taxon>Bacillati</taxon>
        <taxon>Actinomycetota</taxon>
        <taxon>Actinomycetes</taxon>
        <taxon>Mycobacteriales</taxon>
        <taxon>Mycobacteriaceae</taxon>
        <taxon>Mycobacterium</taxon>
        <taxon>Mycobacterium tuberculosis complex</taxon>
    </lineage>
</organism>
<evidence type="ECO:0000313" key="1">
    <source>
        <dbReference type="EMBL" id="TPD50616.1"/>
    </source>
</evidence>
<comment type="caution">
    <text evidence="1">The sequence shown here is derived from an EMBL/GenBank/DDBJ whole genome shotgun (WGS) entry which is preliminary data.</text>
</comment>
<reference evidence="1" key="1">
    <citation type="submission" date="2019-05" db="EMBL/GenBank/DDBJ databases">
        <title>Whole genome sequence of Mycobacterium orygis isolated from a cattle in Chennai, India.</title>
        <authorList>
            <person name="Refaya A.K."/>
            <person name="Kumar N."/>
            <person name="Veerasamy M."/>
            <person name="Raj D."/>
            <person name="Balaji S."/>
            <person name="Peacock S.J."/>
            <person name="Palaniyandi K."/>
        </authorList>
    </citation>
    <scope>NUCLEOTIDE SEQUENCE</scope>
    <source>
        <strain evidence="1">NIRTAH144</strain>
    </source>
</reference>
<dbReference type="Proteomes" id="UP000315366">
    <property type="component" value="Unassembled WGS sequence"/>
</dbReference>
<keyword evidence="2" id="KW-1185">Reference proteome</keyword>
<gene>
    <name evidence="1" type="ORF">FHI80_14110</name>
</gene>
<evidence type="ECO:0000313" key="2">
    <source>
        <dbReference type="Proteomes" id="UP000315366"/>
    </source>
</evidence>
<accession>A0ACD3TP50</accession>
<sequence>MTNVRFTASSPARVTGAAPPHRFALHRRRRGSLAPLLPIALLCIVAGAGHWRRSSPSLCSASSPARVNRRCPVACHREPRAAVTS</sequence>